<dbReference type="GO" id="GO:0022857">
    <property type="term" value="F:transmembrane transporter activity"/>
    <property type="evidence" value="ECO:0007669"/>
    <property type="project" value="InterPro"/>
</dbReference>
<evidence type="ECO:0000256" key="2">
    <source>
        <dbReference type="ARBA" id="ARBA00022448"/>
    </source>
</evidence>
<feature type="transmembrane region" description="Helical" evidence="6">
    <location>
        <begin position="144"/>
        <end position="165"/>
    </location>
</feature>
<dbReference type="EMBL" id="BLPG01000002">
    <property type="protein sequence ID" value="GFJ95649.1"/>
    <property type="molecule type" value="Genomic_DNA"/>
</dbReference>
<gene>
    <name evidence="8" type="ORF">Prum_092910</name>
</gene>
<organism evidence="8 9">
    <name type="scientific">Phytohabitans rumicis</name>
    <dbReference type="NCBI Taxonomy" id="1076125"/>
    <lineage>
        <taxon>Bacteria</taxon>
        <taxon>Bacillati</taxon>
        <taxon>Actinomycetota</taxon>
        <taxon>Actinomycetes</taxon>
        <taxon>Micromonosporales</taxon>
        <taxon>Micromonosporaceae</taxon>
    </lineage>
</organism>
<evidence type="ECO:0000256" key="3">
    <source>
        <dbReference type="ARBA" id="ARBA00022692"/>
    </source>
</evidence>
<evidence type="ECO:0000259" key="7">
    <source>
        <dbReference type="PROSITE" id="PS50850"/>
    </source>
</evidence>
<reference evidence="8 9" key="2">
    <citation type="submission" date="2020-03" db="EMBL/GenBank/DDBJ databases">
        <authorList>
            <person name="Ichikawa N."/>
            <person name="Kimura A."/>
            <person name="Kitahashi Y."/>
            <person name="Uohara A."/>
        </authorList>
    </citation>
    <scope>NUCLEOTIDE SEQUENCE [LARGE SCALE GENOMIC DNA]</scope>
    <source>
        <strain evidence="8 9">NBRC 108638</strain>
    </source>
</reference>
<evidence type="ECO:0000256" key="5">
    <source>
        <dbReference type="ARBA" id="ARBA00023136"/>
    </source>
</evidence>
<proteinExistence type="predicted"/>
<accession>A0A6V8LM06</accession>
<feature type="transmembrane region" description="Helical" evidence="6">
    <location>
        <begin position="177"/>
        <end position="197"/>
    </location>
</feature>
<dbReference type="PROSITE" id="PS50850">
    <property type="entry name" value="MFS"/>
    <property type="match status" value="1"/>
</dbReference>
<dbReference type="PANTHER" id="PTHR42718">
    <property type="entry name" value="MAJOR FACILITATOR SUPERFAMILY MULTIDRUG TRANSPORTER MFSC"/>
    <property type="match status" value="1"/>
</dbReference>
<name>A0A6V8LM06_9ACTN</name>
<dbReference type="Pfam" id="PF07690">
    <property type="entry name" value="MFS_1"/>
    <property type="match status" value="1"/>
</dbReference>
<comment type="subcellular location">
    <subcellularLocation>
        <location evidence="1">Cell membrane</location>
        <topology evidence="1">Multi-pass membrane protein</topology>
    </subcellularLocation>
</comment>
<keyword evidence="3 6" id="KW-0812">Transmembrane</keyword>
<protein>
    <recommendedName>
        <fullName evidence="7">Major facilitator superfamily (MFS) profile domain-containing protein</fullName>
    </recommendedName>
</protein>
<dbReference type="InterPro" id="IPR020846">
    <property type="entry name" value="MFS_dom"/>
</dbReference>
<feature type="transmembrane region" description="Helical" evidence="6">
    <location>
        <begin position="21"/>
        <end position="40"/>
    </location>
</feature>
<dbReference type="InterPro" id="IPR036259">
    <property type="entry name" value="MFS_trans_sf"/>
</dbReference>
<dbReference type="Gene3D" id="1.20.1250.20">
    <property type="entry name" value="MFS general substrate transporter like domains"/>
    <property type="match status" value="1"/>
</dbReference>
<keyword evidence="9" id="KW-1185">Reference proteome</keyword>
<dbReference type="AlphaFoldDB" id="A0A6V8LM06"/>
<sequence length="238" mass="24296">MTHSATIERDVAAKPAWTSKQIVMLLVVSIAGLLVSLTQSLLVPVMPELAVGLRASADDIAWLLTATLLVGAVAVPVFGRLGDLYGTKLMLLVAVASLVAGSLVCALSDSLAGLIVGRAIVGLSVTAVPLSISLIGVTLPREHAATGVAVISAMLGVGGALGLPLAGLIAEYSTYHALFWICVAGGVVAFPIILAVVPEPARAARGRMDIPAASCSAPPCWRCCCRWPRATRGAGATR</sequence>
<evidence type="ECO:0000256" key="6">
    <source>
        <dbReference type="SAM" id="Phobius"/>
    </source>
</evidence>
<dbReference type="SUPFAM" id="SSF103473">
    <property type="entry name" value="MFS general substrate transporter"/>
    <property type="match status" value="1"/>
</dbReference>
<feature type="transmembrane region" description="Helical" evidence="6">
    <location>
        <begin position="115"/>
        <end position="137"/>
    </location>
</feature>
<keyword evidence="2" id="KW-0813">Transport</keyword>
<evidence type="ECO:0000256" key="1">
    <source>
        <dbReference type="ARBA" id="ARBA00004651"/>
    </source>
</evidence>
<evidence type="ECO:0000313" key="9">
    <source>
        <dbReference type="Proteomes" id="UP000482960"/>
    </source>
</evidence>
<dbReference type="GO" id="GO:0005886">
    <property type="term" value="C:plasma membrane"/>
    <property type="evidence" value="ECO:0007669"/>
    <property type="project" value="UniProtKB-SubCell"/>
</dbReference>
<dbReference type="PANTHER" id="PTHR42718:SF9">
    <property type="entry name" value="MAJOR FACILITATOR SUPERFAMILY MULTIDRUG TRANSPORTER MFSC"/>
    <property type="match status" value="1"/>
</dbReference>
<feature type="transmembrane region" description="Helical" evidence="6">
    <location>
        <begin position="90"/>
        <end position="109"/>
    </location>
</feature>
<evidence type="ECO:0000256" key="4">
    <source>
        <dbReference type="ARBA" id="ARBA00022989"/>
    </source>
</evidence>
<dbReference type="InterPro" id="IPR011701">
    <property type="entry name" value="MFS"/>
</dbReference>
<feature type="domain" description="Major facilitator superfamily (MFS) profile" evidence="7">
    <location>
        <begin position="24"/>
        <end position="238"/>
    </location>
</feature>
<comment type="caution">
    <text evidence="8">The sequence shown here is derived from an EMBL/GenBank/DDBJ whole genome shotgun (WGS) entry which is preliminary data.</text>
</comment>
<dbReference type="Proteomes" id="UP000482960">
    <property type="component" value="Unassembled WGS sequence"/>
</dbReference>
<keyword evidence="5 6" id="KW-0472">Membrane</keyword>
<reference evidence="8 9" key="1">
    <citation type="submission" date="2020-03" db="EMBL/GenBank/DDBJ databases">
        <title>Whole genome shotgun sequence of Phytohabitans rumicis NBRC 108638.</title>
        <authorList>
            <person name="Komaki H."/>
            <person name="Tamura T."/>
        </authorList>
    </citation>
    <scope>NUCLEOTIDE SEQUENCE [LARGE SCALE GENOMIC DNA]</scope>
    <source>
        <strain evidence="8 9">NBRC 108638</strain>
    </source>
</reference>
<feature type="transmembrane region" description="Helical" evidence="6">
    <location>
        <begin position="60"/>
        <end position="78"/>
    </location>
</feature>
<dbReference type="RefSeq" id="WP_246278735.1">
    <property type="nucleotide sequence ID" value="NZ_BLPG01000002.1"/>
</dbReference>
<evidence type="ECO:0000313" key="8">
    <source>
        <dbReference type="EMBL" id="GFJ95649.1"/>
    </source>
</evidence>
<keyword evidence="4 6" id="KW-1133">Transmembrane helix</keyword>